<gene>
    <name evidence="6" type="ORF">GCM10011506_31420</name>
</gene>
<feature type="coiled-coil region" evidence="4">
    <location>
        <begin position="225"/>
        <end position="252"/>
    </location>
</feature>
<dbReference type="InterPro" id="IPR029056">
    <property type="entry name" value="Ribokinase-like"/>
</dbReference>
<dbReference type="Gene3D" id="3.30.1110.10">
    <property type="match status" value="1"/>
</dbReference>
<dbReference type="RefSeq" id="WP_188465233.1">
    <property type="nucleotide sequence ID" value="NZ_BAABHU010000010.1"/>
</dbReference>
<feature type="domain" description="Carbohydrate kinase PfkB" evidence="5">
    <location>
        <begin position="51"/>
        <end position="319"/>
    </location>
</feature>
<dbReference type="Proteomes" id="UP000636010">
    <property type="component" value="Unassembled WGS sequence"/>
</dbReference>
<dbReference type="PANTHER" id="PTHR43320:SF3">
    <property type="entry name" value="CARBOHYDRATE KINASE PFKB DOMAIN-CONTAINING PROTEIN"/>
    <property type="match status" value="1"/>
</dbReference>
<keyword evidence="4" id="KW-0175">Coiled coil</keyword>
<protein>
    <submittedName>
        <fullName evidence="6">Adenosine kinase</fullName>
    </submittedName>
</protein>
<reference evidence="7" key="1">
    <citation type="journal article" date="2019" name="Int. J. Syst. Evol. Microbiol.">
        <title>The Global Catalogue of Microorganisms (GCM) 10K type strain sequencing project: providing services to taxonomists for standard genome sequencing and annotation.</title>
        <authorList>
            <consortium name="The Broad Institute Genomics Platform"/>
            <consortium name="The Broad Institute Genome Sequencing Center for Infectious Disease"/>
            <person name="Wu L."/>
            <person name="Ma J."/>
        </authorList>
    </citation>
    <scope>NUCLEOTIDE SEQUENCE [LARGE SCALE GENOMIC DNA]</scope>
    <source>
        <strain evidence="7">CGMCC 1.10832</strain>
    </source>
</reference>
<evidence type="ECO:0000256" key="3">
    <source>
        <dbReference type="ARBA" id="ARBA00022777"/>
    </source>
</evidence>
<sequence>MSHKKYDVYGIGNALVDIVTEVTDEFFKKHNVEKGVMTLVDADRQAQLLNSMNITEEHMYGGGSAANTLVATSQFGGKAFYSCKVANDMEGAFFLKDLKANGIDTYLTLETAPEGTTGKVLVMTTPDAERTMNTYLGITSDFSENEIHEYALKDSKYLYLEGYLVPSETGLAAMKKAKKIAEDNDVKVALTFSDPSMVKYFREQMESIVGASVDLLFCNEEEALLFTGKETINEAREELKKLARKFAITQGKNGAMIYDGDTFIDIEPYTVKAVDSNGAGDMFAGAFLYAITHGHSFADAGKLASLASSRVVTKFGPRLEWHESKEILNKLIS</sequence>
<keyword evidence="7" id="KW-1185">Reference proteome</keyword>
<dbReference type="InterPro" id="IPR011611">
    <property type="entry name" value="PfkB_dom"/>
</dbReference>
<dbReference type="PROSITE" id="PS00584">
    <property type="entry name" value="PFKB_KINASES_2"/>
    <property type="match status" value="1"/>
</dbReference>
<evidence type="ECO:0000256" key="2">
    <source>
        <dbReference type="ARBA" id="ARBA00022679"/>
    </source>
</evidence>
<accession>A0ABQ1MN91</accession>
<comment type="similarity">
    <text evidence="1">Belongs to the carbohydrate kinase PfkB family.</text>
</comment>
<proteinExistence type="inferred from homology"/>
<dbReference type="InterPro" id="IPR052700">
    <property type="entry name" value="Carb_kinase_PfkB-like"/>
</dbReference>
<comment type="caution">
    <text evidence="6">The sequence shown here is derived from an EMBL/GenBank/DDBJ whole genome shotgun (WGS) entry which is preliminary data.</text>
</comment>
<keyword evidence="3 6" id="KW-0418">Kinase</keyword>
<evidence type="ECO:0000256" key="1">
    <source>
        <dbReference type="ARBA" id="ARBA00010688"/>
    </source>
</evidence>
<dbReference type="GO" id="GO:0016301">
    <property type="term" value="F:kinase activity"/>
    <property type="evidence" value="ECO:0007669"/>
    <property type="project" value="UniProtKB-KW"/>
</dbReference>
<name>A0ABQ1MN91_9BACT</name>
<dbReference type="Pfam" id="PF00294">
    <property type="entry name" value="PfkB"/>
    <property type="match status" value="1"/>
</dbReference>
<evidence type="ECO:0000256" key="4">
    <source>
        <dbReference type="SAM" id="Coils"/>
    </source>
</evidence>
<evidence type="ECO:0000313" key="6">
    <source>
        <dbReference type="EMBL" id="GGC43527.1"/>
    </source>
</evidence>
<dbReference type="EMBL" id="BMEC01000010">
    <property type="protein sequence ID" value="GGC43527.1"/>
    <property type="molecule type" value="Genomic_DNA"/>
</dbReference>
<organism evidence="6 7">
    <name type="scientific">Marivirga lumbricoides</name>
    <dbReference type="NCBI Taxonomy" id="1046115"/>
    <lineage>
        <taxon>Bacteria</taxon>
        <taxon>Pseudomonadati</taxon>
        <taxon>Bacteroidota</taxon>
        <taxon>Cytophagia</taxon>
        <taxon>Cytophagales</taxon>
        <taxon>Marivirgaceae</taxon>
        <taxon>Marivirga</taxon>
    </lineage>
</organism>
<dbReference type="PANTHER" id="PTHR43320">
    <property type="entry name" value="SUGAR KINASE"/>
    <property type="match status" value="1"/>
</dbReference>
<evidence type="ECO:0000259" key="5">
    <source>
        <dbReference type="Pfam" id="PF00294"/>
    </source>
</evidence>
<dbReference type="SUPFAM" id="SSF53613">
    <property type="entry name" value="Ribokinase-like"/>
    <property type="match status" value="1"/>
</dbReference>
<keyword evidence="2" id="KW-0808">Transferase</keyword>
<dbReference type="InterPro" id="IPR002173">
    <property type="entry name" value="Carboh/pur_kinase_PfkB_CS"/>
</dbReference>
<evidence type="ECO:0000313" key="7">
    <source>
        <dbReference type="Proteomes" id="UP000636010"/>
    </source>
</evidence>
<dbReference type="CDD" id="cd01168">
    <property type="entry name" value="adenosine_kinase"/>
    <property type="match status" value="1"/>
</dbReference>
<dbReference type="Gene3D" id="3.40.1190.20">
    <property type="match status" value="1"/>
</dbReference>